<dbReference type="AlphaFoldDB" id="A0A382RML6"/>
<gene>
    <name evidence="2" type="ORF">METZ01_LOCUS351783</name>
</gene>
<evidence type="ECO:0000313" key="2">
    <source>
        <dbReference type="EMBL" id="SVC98929.1"/>
    </source>
</evidence>
<organism evidence="2">
    <name type="scientific">marine metagenome</name>
    <dbReference type="NCBI Taxonomy" id="408172"/>
    <lineage>
        <taxon>unclassified sequences</taxon>
        <taxon>metagenomes</taxon>
        <taxon>ecological metagenomes</taxon>
    </lineage>
</organism>
<evidence type="ECO:0000256" key="1">
    <source>
        <dbReference type="SAM" id="MobiDB-lite"/>
    </source>
</evidence>
<proteinExistence type="predicted"/>
<name>A0A382RML6_9ZZZZ</name>
<protein>
    <submittedName>
        <fullName evidence="2">Uncharacterized protein</fullName>
    </submittedName>
</protein>
<accession>A0A382RML6</accession>
<dbReference type="EMBL" id="UINC01122856">
    <property type="protein sequence ID" value="SVC98929.1"/>
    <property type="molecule type" value="Genomic_DNA"/>
</dbReference>
<sequence>MKENPEGPEKDEDGNLILKLEKDDSALIVHADGGIELISTELNPDNDSDYLGDIEDLNKTFSLVLALAASLENEDLYNRIFHNLNQILMRKWENLDPKTKENIKEIRDKKKGKRNPFYENTGDPENFIRMHRAQFQDQQMQPPPERTPRKRRPSLNYLQNVQWSPYDKTLTAHFKDFQADNPPEEEE</sequence>
<reference evidence="2" key="1">
    <citation type="submission" date="2018-05" db="EMBL/GenBank/DDBJ databases">
        <authorList>
            <person name="Lanie J.A."/>
            <person name="Ng W.-L."/>
            <person name="Kazmierczak K.M."/>
            <person name="Andrzejewski T.M."/>
            <person name="Davidsen T.M."/>
            <person name="Wayne K.J."/>
            <person name="Tettelin H."/>
            <person name="Glass J.I."/>
            <person name="Rusch D."/>
            <person name="Podicherti R."/>
            <person name="Tsui H.-C.T."/>
            <person name="Winkler M.E."/>
        </authorList>
    </citation>
    <scope>NUCLEOTIDE SEQUENCE</scope>
</reference>
<feature type="region of interest" description="Disordered" evidence="1">
    <location>
        <begin position="135"/>
        <end position="160"/>
    </location>
</feature>